<dbReference type="Proteomes" id="UP000231198">
    <property type="component" value="Unassembled WGS sequence"/>
</dbReference>
<protein>
    <submittedName>
        <fullName evidence="2">Uncharacterized protein</fullName>
    </submittedName>
</protein>
<evidence type="ECO:0000313" key="3">
    <source>
        <dbReference type="Proteomes" id="UP000231198"/>
    </source>
</evidence>
<keyword evidence="1" id="KW-1133">Transmembrane helix</keyword>
<dbReference type="Pfam" id="PF05137">
    <property type="entry name" value="PilN"/>
    <property type="match status" value="1"/>
</dbReference>
<name>A0A2H0WTA6_9BACT</name>
<dbReference type="AlphaFoldDB" id="A0A2H0WTA6"/>
<proteinExistence type="predicted"/>
<keyword evidence="1" id="KW-0812">Transmembrane</keyword>
<accession>A0A2H0WTA6</accession>
<comment type="caution">
    <text evidence="2">The sequence shown here is derived from an EMBL/GenBank/DDBJ whole genome shotgun (WGS) entry which is preliminary data.</text>
</comment>
<keyword evidence="1" id="KW-0472">Membrane</keyword>
<evidence type="ECO:0000313" key="2">
    <source>
        <dbReference type="EMBL" id="PIS15855.1"/>
    </source>
</evidence>
<evidence type="ECO:0000256" key="1">
    <source>
        <dbReference type="SAM" id="Phobius"/>
    </source>
</evidence>
<gene>
    <name evidence="2" type="ORF">COT62_01475</name>
</gene>
<organism evidence="2 3">
    <name type="scientific">Candidatus Roizmanbacteria bacterium CG09_land_8_20_14_0_10_41_9</name>
    <dbReference type="NCBI Taxonomy" id="1974850"/>
    <lineage>
        <taxon>Bacteria</taxon>
        <taxon>Candidatus Roizmaniibacteriota</taxon>
    </lineage>
</organism>
<reference evidence="3" key="1">
    <citation type="submission" date="2017-09" db="EMBL/GenBank/DDBJ databases">
        <title>Depth-based differentiation of microbial function through sediment-hosted aquifers and enrichment of novel symbionts in the deep terrestrial subsurface.</title>
        <authorList>
            <person name="Probst A.J."/>
            <person name="Ladd B."/>
            <person name="Jarett J.K."/>
            <person name="Geller-Mcgrath D.E."/>
            <person name="Sieber C.M.K."/>
            <person name="Emerson J.B."/>
            <person name="Anantharaman K."/>
            <person name="Thomas B.C."/>
            <person name="Malmstrom R."/>
            <person name="Stieglmeier M."/>
            <person name="Klingl A."/>
            <person name="Woyke T."/>
            <person name="Ryan C.M."/>
            <person name="Banfield J.F."/>
        </authorList>
    </citation>
    <scope>NUCLEOTIDE SEQUENCE [LARGE SCALE GENOMIC DNA]</scope>
</reference>
<dbReference type="InterPro" id="IPR007813">
    <property type="entry name" value="PilN"/>
</dbReference>
<dbReference type="EMBL" id="PEZG01000032">
    <property type="protein sequence ID" value="PIS15855.1"/>
    <property type="molecule type" value="Genomic_DNA"/>
</dbReference>
<feature type="transmembrane region" description="Helical" evidence="1">
    <location>
        <begin position="26"/>
        <end position="46"/>
    </location>
</feature>
<sequence>MRYSINLLGKKESSLADRAVYFSLNYLRYIIVITQLVVIAVFFYRFQIDQSIIDLKESVDQKKEIIQVVYPLLNEAEVVDAKTKNVKNIIQDQEISRYMLEYILSAFPQDIYLTDIEVKSNSVKMVGTALDPQQLQSYYLMLKREKRFAIIDLKNINKGESGFVFSLELKNFVIK</sequence>